<sequence>MKIKLCGLKRIEDIEAVNEAKPDYIGFIFAKKSRRYVSPETAERLKQHLNPDIEAVGVFVNTDIDKVIEQAKKQVIDVIQLHGEEDVAYVKDLKKAVDVPIIKAISMTKPDARQQISMWEISDVDYLLLDSGNGGTGEQFNYKLLQEIGNLKKPYFLAGGLHPDNLENAVQQLQNNQPYALDLSSGIETNGIKDLDKIKKAVEAARRI</sequence>
<proteinExistence type="inferred from homology"/>
<keyword evidence="5 9" id="KW-0028">Amino-acid biosynthesis</keyword>
<comment type="catalytic activity">
    <reaction evidence="1 9">
        <text>N-(5-phospho-beta-D-ribosyl)anthranilate = 1-(2-carboxyphenylamino)-1-deoxy-D-ribulose 5-phosphate</text>
        <dbReference type="Rhea" id="RHEA:21540"/>
        <dbReference type="ChEBI" id="CHEBI:18277"/>
        <dbReference type="ChEBI" id="CHEBI:58613"/>
        <dbReference type="EC" id="5.3.1.24"/>
    </reaction>
</comment>
<dbReference type="CDD" id="cd00405">
    <property type="entry name" value="PRAI"/>
    <property type="match status" value="1"/>
</dbReference>
<gene>
    <name evidence="9" type="primary">trpF</name>
    <name evidence="11" type="ORF">H8S40_09235</name>
</gene>
<dbReference type="HAMAP" id="MF_00135">
    <property type="entry name" value="PRAI"/>
    <property type="match status" value="1"/>
</dbReference>
<protein>
    <recommendedName>
        <fullName evidence="4 9">N-(5'-phosphoribosyl)anthranilate isomerase</fullName>
        <shortName evidence="9">PRAI</shortName>
        <ecNumber evidence="3 9">5.3.1.24</ecNumber>
    </recommendedName>
</protein>
<dbReference type="EMBL" id="JACOPE010000001">
    <property type="protein sequence ID" value="MBC5683746.1"/>
    <property type="molecule type" value="Genomic_DNA"/>
</dbReference>
<keyword evidence="12" id="KW-1185">Reference proteome</keyword>
<evidence type="ECO:0000256" key="3">
    <source>
        <dbReference type="ARBA" id="ARBA00012572"/>
    </source>
</evidence>
<evidence type="ECO:0000256" key="6">
    <source>
        <dbReference type="ARBA" id="ARBA00022822"/>
    </source>
</evidence>
<keyword evidence="6 9" id="KW-0822">Tryptophan biosynthesis</keyword>
<evidence type="ECO:0000256" key="1">
    <source>
        <dbReference type="ARBA" id="ARBA00001164"/>
    </source>
</evidence>
<dbReference type="InterPro" id="IPR044643">
    <property type="entry name" value="TrpF_fam"/>
</dbReference>
<evidence type="ECO:0000313" key="11">
    <source>
        <dbReference type="EMBL" id="MBC5683746.1"/>
    </source>
</evidence>
<dbReference type="SUPFAM" id="SSF51366">
    <property type="entry name" value="Ribulose-phoshate binding barrel"/>
    <property type="match status" value="1"/>
</dbReference>
<reference evidence="11 12" key="1">
    <citation type="submission" date="2020-08" db="EMBL/GenBank/DDBJ databases">
        <title>Genome public.</title>
        <authorList>
            <person name="Liu C."/>
            <person name="Sun Q."/>
        </authorList>
    </citation>
    <scope>NUCLEOTIDE SEQUENCE [LARGE SCALE GENOMIC DNA]</scope>
    <source>
        <strain evidence="11 12">NSJ-13</strain>
    </source>
</reference>
<evidence type="ECO:0000256" key="8">
    <source>
        <dbReference type="ARBA" id="ARBA00023235"/>
    </source>
</evidence>
<dbReference type="GO" id="GO:0016853">
    <property type="term" value="F:isomerase activity"/>
    <property type="evidence" value="ECO:0007669"/>
    <property type="project" value="UniProtKB-KW"/>
</dbReference>
<evidence type="ECO:0000313" key="12">
    <source>
        <dbReference type="Proteomes" id="UP000631576"/>
    </source>
</evidence>
<dbReference type="Gene3D" id="3.20.20.70">
    <property type="entry name" value="Aldolase class I"/>
    <property type="match status" value="1"/>
</dbReference>
<dbReference type="InterPro" id="IPR011060">
    <property type="entry name" value="RibuloseP-bd_barrel"/>
</dbReference>
<dbReference type="InterPro" id="IPR001240">
    <property type="entry name" value="PRAI_dom"/>
</dbReference>
<keyword evidence="8 9" id="KW-0413">Isomerase</keyword>
<dbReference type="EC" id="5.3.1.24" evidence="3 9"/>
<organism evidence="11 12">
    <name type="scientific">Ruminococcus hominis</name>
    <dbReference type="NCBI Taxonomy" id="2763065"/>
    <lineage>
        <taxon>Bacteria</taxon>
        <taxon>Bacillati</taxon>
        <taxon>Bacillota</taxon>
        <taxon>Clostridia</taxon>
        <taxon>Eubacteriales</taxon>
        <taxon>Oscillospiraceae</taxon>
        <taxon>Ruminococcus</taxon>
    </lineage>
</organism>
<evidence type="ECO:0000259" key="10">
    <source>
        <dbReference type="Pfam" id="PF00697"/>
    </source>
</evidence>
<comment type="caution">
    <text evidence="11">The sequence shown here is derived from an EMBL/GenBank/DDBJ whole genome shotgun (WGS) entry which is preliminary data.</text>
</comment>
<evidence type="ECO:0000256" key="4">
    <source>
        <dbReference type="ARBA" id="ARBA00022272"/>
    </source>
</evidence>
<evidence type="ECO:0000256" key="2">
    <source>
        <dbReference type="ARBA" id="ARBA00004664"/>
    </source>
</evidence>
<accession>A0ABR7GAF7</accession>
<feature type="domain" description="N-(5'phosphoribosyl) anthranilate isomerase (PRAI)" evidence="10">
    <location>
        <begin position="4"/>
        <end position="203"/>
    </location>
</feature>
<comment type="similarity">
    <text evidence="9">Belongs to the TrpF family.</text>
</comment>
<evidence type="ECO:0000256" key="5">
    <source>
        <dbReference type="ARBA" id="ARBA00022605"/>
    </source>
</evidence>
<dbReference type="Proteomes" id="UP000631576">
    <property type="component" value="Unassembled WGS sequence"/>
</dbReference>
<evidence type="ECO:0000256" key="9">
    <source>
        <dbReference type="HAMAP-Rule" id="MF_00135"/>
    </source>
</evidence>
<keyword evidence="7 9" id="KW-0057">Aromatic amino acid biosynthesis</keyword>
<comment type="pathway">
    <text evidence="2 9">Amino-acid biosynthesis; L-tryptophan biosynthesis; L-tryptophan from chorismate: step 3/5.</text>
</comment>
<dbReference type="RefSeq" id="WP_186865109.1">
    <property type="nucleotide sequence ID" value="NZ_JACOPE010000001.1"/>
</dbReference>
<dbReference type="InterPro" id="IPR013785">
    <property type="entry name" value="Aldolase_TIM"/>
</dbReference>
<dbReference type="Pfam" id="PF00697">
    <property type="entry name" value="PRAI"/>
    <property type="match status" value="1"/>
</dbReference>
<dbReference type="PANTHER" id="PTHR42894:SF1">
    <property type="entry name" value="N-(5'-PHOSPHORIBOSYL)ANTHRANILATE ISOMERASE"/>
    <property type="match status" value="1"/>
</dbReference>
<evidence type="ECO:0000256" key="7">
    <source>
        <dbReference type="ARBA" id="ARBA00023141"/>
    </source>
</evidence>
<name>A0ABR7GAF7_9FIRM</name>
<dbReference type="PANTHER" id="PTHR42894">
    <property type="entry name" value="N-(5'-PHOSPHORIBOSYL)ANTHRANILATE ISOMERASE"/>
    <property type="match status" value="1"/>
</dbReference>